<evidence type="ECO:0000313" key="2">
    <source>
        <dbReference type="EMBL" id="TQW01134.1"/>
    </source>
</evidence>
<dbReference type="EMBL" id="SPUK01000001">
    <property type="protein sequence ID" value="TQW01134.1"/>
    <property type="molecule type" value="Genomic_DNA"/>
</dbReference>
<reference evidence="2 3" key="1">
    <citation type="journal article" date="2019" name="Appl. Microbiol. Biotechnol.">
        <title>Genome sequence of Isaria javanica and comparative genome analysis insights into family S53 peptidase evolution in fungal entomopathogens.</title>
        <authorList>
            <person name="Lin R."/>
            <person name="Zhang X."/>
            <person name="Xin B."/>
            <person name="Zou M."/>
            <person name="Gao Y."/>
            <person name="Qin F."/>
            <person name="Hu Q."/>
            <person name="Xie B."/>
            <person name="Cheng X."/>
        </authorList>
    </citation>
    <scope>NUCLEOTIDE SEQUENCE [LARGE SCALE GENOMIC DNA]</scope>
    <source>
        <strain evidence="2 3">IJ1G</strain>
    </source>
</reference>
<evidence type="ECO:0000313" key="3">
    <source>
        <dbReference type="Proteomes" id="UP000315783"/>
    </source>
</evidence>
<feature type="compositionally biased region" description="Basic and acidic residues" evidence="1">
    <location>
        <begin position="62"/>
        <end position="71"/>
    </location>
</feature>
<evidence type="ECO:0000256" key="1">
    <source>
        <dbReference type="SAM" id="MobiDB-lite"/>
    </source>
</evidence>
<keyword evidence="3" id="KW-1185">Reference proteome</keyword>
<comment type="caution">
    <text evidence="2">The sequence shown here is derived from an EMBL/GenBank/DDBJ whole genome shotgun (WGS) entry which is preliminary data.</text>
</comment>
<organism evidence="2 3">
    <name type="scientific">Cordyceps javanica</name>
    <dbReference type="NCBI Taxonomy" id="43265"/>
    <lineage>
        <taxon>Eukaryota</taxon>
        <taxon>Fungi</taxon>
        <taxon>Dikarya</taxon>
        <taxon>Ascomycota</taxon>
        <taxon>Pezizomycotina</taxon>
        <taxon>Sordariomycetes</taxon>
        <taxon>Hypocreomycetidae</taxon>
        <taxon>Hypocreales</taxon>
        <taxon>Cordycipitaceae</taxon>
        <taxon>Cordyceps</taxon>
    </lineage>
</organism>
<gene>
    <name evidence="2" type="ORF">IF1G_01065</name>
</gene>
<name>A0A545VHE3_9HYPO</name>
<dbReference type="Proteomes" id="UP000315783">
    <property type="component" value="Unassembled WGS sequence"/>
</dbReference>
<dbReference type="AlphaFoldDB" id="A0A545VHE3"/>
<protein>
    <submittedName>
        <fullName evidence="2">Uncharacterized protein</fullName>
    </submittedName>
</protein>
<accession>A0A545VHE3</accession>
<sequence>MKIVWLFFGHLHFALCSLPLFFLPFLCIVPSCHHLSLLYLSRPPRGALHHRVHNYLHQSHQQRNETLEERQQPAPTGEKMHLTVGRPLETSSTTRLAASLNWPLLATAMTFRSINHGLSPDKSQ</sequence>
<proteinExistence type="predicted"/>
<feature type="region of interest" description="Disordered" evidence="1">
    <location>
        <begin position="60"/>
        <end position="86"/>
    </location>
</feature>